<dbReference type="Pfam" id="PF11716">
    <property type="entry name" value="MDMPI_N"/>
    <property type="match status" value="1"/>
</dbReference>
<reference evidence="2 3" key="1">
    <citation type="journal article" date="2019" name="Int. J. Syst. Evol. Microbiol.">
        <title>The Global Catalogue of Microorganisms (GCM) 10K type strain sequencing project: providing services to taxonomists for standard genome sequencing and annotation.</title>
        <authorList>
            <consortium name="The Broad Institute Genomics Platform"/>
            <consortium name="The Broad Institute Genome Sequencing Center for Infectious Disease"/>
            <person name="Wu L."/>
            <person name="Ma J."/>
        </authorList>
    </citation>
    <scope>NUCLEOTIDE SEQUENCE [LARGE SCALE GENOMIC DNA]</scope>
    <source>
        <strain evidence="2 3">JCM 3380</strain>
    </source>
</reference>
<dbReference type="EMBL" id="BAAABU010000021">
    <property type="protein sequence ID" value="GAA0253741.1"/>
    <property type="molecule type" value="Genomic_DNA"/>
</dbReference>
<dbReference type="NCBIfam" id="TIGR03086">
    <property type="entry name" value="TIGR03086 family metal-binding protein"/>
    <property type="match status" value="1"/>
</dbReference>
<evidence type="ECO:0000313" key="2">
    <source>
        <dbReference type="EMBL" id="GAA0253741.1"/>
    </source>
</evidence>
<dbReference type="Proteomes" id="UP001500416">
    <property type="component" value="Unassembled WGS sequence"/>
</dbReference>
<name>A0ABN0UKP9_9PSEU</name>
<organism evidence="2 3">
    <name type="scientific">Saccharothrix mutabilis subsp. mutabilis</name>
    <dbReference type="NCBI Taxonomy" id="66855"/>
    <lineage>
        <taxon>Bacteria</taxon>
        <taxon>Bacillati</taxon>
        <taxon>Actinomycetota</taxon>
        <taxon>Actinomycetes</taxon>
        <taxon>Pseudonocardiales</taxon>
        <taxon>Pseudonocardiaceae</taxon>
        <taxon>Saccharothrix</taxon>
    </lineage>
</organism>
<comment type="caution">
    <text evidence="2">The sequence shown here is derived from an EMBL/GenBank/DDBJ whole genome shotgun (WGS) entry which is preliminary data.</text>
</comment>
<dbReference type="InterPro" id="IPR017517">
    <property type="entry name" value="Maleyloyr_isom"/>
</dbReference>
<dbReference type="NCBIfam" id="TIGR03083">
    <property type="entry name" value="maleylpyruvate isomerase family mycothiol-dependent enzyme"/>
    <property type="match status" value="1"/>
</dbReference>
<dbReference type="SUPFAM" id="SSF109854">
    <property type="entry name" value="DinB/YfiT-like putative metalloenzymes"/>
    <property type="match status" value="1"/>
</dbReference>
<gene>
    <name evidence="2" type="ORF">GCM10010492_63030</name>
</gene>
<dbReference type="InterPro" id="IPR034660">
    <property type="entry name" value="DinB/YfiT-like"/>
</dbReference>
<evidence type="ECO:0000259" key="1">
    <source>
        <dbReference type="Pfam" id="PF11716"/>
    </source>
</evidence>
<proteinExistence type="predicted"/>
<evidence type="ECO:0000313" key="3">
    <source>
        <dbReference type="Proteomes" id="UP001500416"/>
    </source>
</evidence>
<sequence length="192" mass="20454">MSDARMVARAAGTLLEIVDGVGPDQWGAATPCSEYDVKGLAHHLLFWGPSLVGAGRKEAVPPPAAAESDVEPVADWPTALKEHVARTVEAWSEPDAWTGVTHMGGPVELPADLVGGMVVGEFVVHGWDLARATGQTPEWDAELLDYLVVEVAKSAQQGRDMGIYGPEVEVPDTAPALHRVLALTGRDPHWAR</sequence>
<dbReference type="RefSeq" id="WP_343937778.1">
    <property type="nucleotide sequence ID" value="NZ_BAAABU010000021.1"/>
</dbReference>
<accession>A0ABN0UKP9</accession>
<feature type="domain" description="Mycothiol-dependent maleylpyruvate isomerase metal-binding" evidence="1">
    <location>
        <begin position="8"/>
        <end position="130"/>
    </location>
</feature>
<dbReference type="InterPro" id="IPR017520">
    <property type="entry name" value="CHP03086"/>
</dbReference>
<dbReference type="InterPro" id="IPR024344">
    <property type="entry name" value="MDMPI_metal-binding"/>
</dbReference>
<dbReference type="Gene3D" id="1.20.120.450">
    <property type="entry name" value="dinb family like domain"/>
    <property type="match status" value="1"/>
</dbReference>
<protein>
    <submittedName>
        <fullName evidence="2">TIGR03086 family metal-binding protein</fullName>
    </submittedName>
</protein>
<keyword evidence="3" id="KW-1185">Reference proteome</keyword>